<keyword evidence="10" id="KW-1185">Reference proteome</keyword>
<dbReference type="PANTHER" id="PTHR12801">
    <property type="entry name" value="RNA EXONUCLEASE REXO1 / RECO3 FAMILY MEMBER-RELATED"/>
    <property type="match status" value="1"/>
</dbReference>
<dbReference type="Pfam" id="PF00929">
    <property type="entry name" value="RNase_T"/>
    <property type="match status" value="1"/>
</dbReference>
<evidence type="ECO:0000256" key="6">
    <source>
        <dbReference type="ARBA" id="ARBA00023242"/>
    </source>
</evidence>
<evidence type="ECO:0000256" key="5">
    <source>
        <dbReference type="ARBA" id="ARBA00022839"/>
    </source>
</evidence>
<dbReference type="InterPro" id="IPR047021">
    <property type="entry name" value="REXO1/3/4-like"/>
</dbReference>
<comment type="similarity">
    <text evidence="2">Belongs to the REXO1/REXO3 family.</text>
</comment>
<evidence type="ECO:0000313" key="10">
    <source>
        <dbReference type="Proteomes" id="UP001431783"/>
    </source>
</evidence>
<feature type="region of interest" description="Disordered" evidence="7">
    <location>
        <begin position="59"/>
        <end position="85"/>
    </location>
</feature>
<dbReference type="AlphaFoldDB" id="A0AAW1UQK3"/>
<evidence type="ECO:0000313" key="9">
    <source>
        <dbReference type="EMBL" id="KAK9882798.1"/>
    </source>
</evidence>
<dbReference type="GO" id="GO:0005634">
    <property type="term" value="C:nucleus"/>
    <property type="evidence" value="ECO:0007669"/>
    <property type="project" value="UniProtKB-SubCell"/>
</dbReference>
<dbReference type="GO" id="GO:0004527">
    <property type="term" value="F:exonuclease activity"/>
    <property type="evidence" value="ECO:0007669"/>
    <property type="project" value="UniProtKB-KW"/>
</dbReference>
<organism evidence="9 10">
    <name type="scientific">Henosepilachna vigintioctopunctata</name>
    <dbReference type="NCBI Taxonomy" id="420089"/>
    <lineage>
        <taxon>Eukaryota</taxon>
        <taxon>Metazoa</taxon>
        <taxon>Ecdysozoa</taxon>
        <taxon>Arthropoda</taxon>
        <taxon>Hexapoda</taxon>
        <taxon>Insecta</taxon>
        <taxon>Pterygota</taxon>
        <taxon>Neoptera</taxon>
        <taxon>Endopterygota</taxon>
        <taxon>Coleoptera</taxon>
        <taxon>Polyphaga</taxon>
        <taxon>Cucujiformia</taxon>
        <taxon>Coccinelloidea</taxon>
        <taxon>Coccinellidae</taxon>
        <taxon>Epilachninae</taxon>
        <taxon>Epilachnini</taxon>
        <taxon>Henosepilachna</taxon>
    </lineage>
</organism>
<dbReference type="EMBL" id="JARQZJ010000083">
    <property type="protein sequence ID" value="KAK9882798.1"/>
    <property type="molecule type" value="Genomic_DNA"/>
</dbReference>
<dbReference type="InterPro" id="IPR036397">
    <property type="entry name" value="RNaseH_sf"/>
</dbReference>
<evidence type="ECO:0000256" key="4">
    <source>
        <dbReference type="ARBA" id="ARBA00022801"/>
    </source>
</evidence>
<reference evidence="9 10" key="1">
    <citation type="submission" date="2023-03" db="EMBL/GenBank/DDBJ databases">
        <title>Genome insight into feeding habits of ladybird beetles.</title>
        <authorList>
            <person name="Li H.-S."/>
            <person name="Huang Y.-H."/>
            <person name="Pang H."/>
        </authorList>
    </citation>
    <scope>NUCLEOTIDE SEQUENCE [LARGE SCALE GENOMIC DNA]</scope>
    <source>
        <strain evidence="9">SYSU_2023b</strain>
        <tissue evidence="9">Whole body</tissue>
    </source>
</reference>
<sequence length="642" mass="73224">MKTTSLKSTRRIENKKKKMAALWEISKLNEYDRNLKKKQMSDAENLKLDLIGIEVGPKPKRLRKDSDPSTANIETPPLIGETGPSGKIKLSGEEFASLKKQLREQTIKMRQHPNFRLRDIGDNASLKVDTENRIPLFLSDIQHLILYSQIGVHAPYSPARWCCLEKYNRLLNTNILIIENLSLYHYSSYENNFPFLSSKFQHELEVLAPPSYRGDIIKEISMVPITNTQMKKFINEYGSLESAVTKSEDLFDTVKNLFPIEESILKSDNEYQNALPPSDKFPRTHLLLSGWELVEENYPLPIKGLMQHKYAGYVLTKDKYKEVTPFSPMFGVDCEMCRTSTGDLELTRISIVDEKLNVFYETLVKPDNKIVDYLTRFSGITPKIMKNVTKRLKDVQEELRKKLPPNAILVGQSLSNDMHALKMMHPYIIDTSIIFNITGDRTRKTRLQTLAREFLSEKIQESRKGHCSTEDSSASMKLAQLKLKKSICFGDAVLGGIENEFRTYAELGSRNYATSMLKQVTKLDKSASVTALEDICSTYKYYVDKGTEGQEHNKIKFYQEKTNGDVIKKFCKSVLQQSLNIAHIKVPENQLLTNITQTFKTVDQWVQDIYNHTAAPGLCIVLFGGQKEGGNGGCFIQVKGNY</sequence>
<accession>A0AAW1UQK3</accession>
<keyword evidence="4" id="KW-0378">Hydrolase</keyword>
<evidence type="ECO:0000256" key="3">
    <source>
        <dbReference type="ARBA" id="ARBA00022722"/>
    </source>
</evidence>
<dbReference type="SMART" id="SM00479">
    <property type="entry name" value="EXOIII"/>
    <property type="match status" value="1"/>
</dbReference>
<keyword evidence="3" id="KW-0540">Nuclease</keyword>
<dbReference type="InterPro" id="IPR012337">
    <property type="entry name" value="RNaseH-like_sf"/>
</dbReference>
<keyword evidence="6" id="KW-0539">Nucleus</keyword>
<feature type="domain" description="Exonuclease" evidence="8">
    <location>
        <begin position="328"/>
        <end position="488"/>
    </location>
</feature>
<gene>
    <name evidence="9" type="ORF">WA026_023312</name>
</gene>
<keyword evidence="5" id="KW-0269">Exonuclease</keyword>
<comment type="subcellular location">
    <subcellularLocation>
        <location evidence="1">Nucleus</location>
    </subcellularLocation>
</comment>
<proteinExistence type="inferred from homology"/>
<evidence type="ECO:0000259" key="8">
    <source>
        <dbReference type="SMART" id="SM00479"/>
    </source>
</evidence>
<dbReference type="InterPro" id="IPR034922">
    <property type="entry name" value="REX1-like_exo"/>
</dbReference>
<dbReference type="Gene3D" id="3.30.420.10">
    <property type="entry name" value="Ribonuclease H-like superfamily/Ribonuclease H"/>
    <property type="match status" value="1"/>
</dbReference>
<comment type="caution">
    <text evidence="9">The sequence shown here is derived from an EMBL/GenBank/DDBJ whole genome shotgun (WGS) entry which is preliminary data.</text>
</comment>
<dbReference type="SUPFAM" id="SSF53098">
    <property type="entry name" value="Ribonuclease H-like"/>
    <property type="match status" value="1"/>
</dbReference>
<name>A0AAW1UQK3_9CUCU</name>
<dbReference type="CDD" id="cd06145">
    <property type="entry name" value="REX1_like"/>
    <property type="match status" value="1"/>
</dbReference>
<evidence type="ECO:0000256" key="2">
    <source>
        <dbReference type="ARBA" id="ARBA00006357"/>
    </source>
</evidence>
<dbReference type="Proteomes" id="UP001431783">
    <property type="component" value="Unassembled WGS sequence"/>
</dbReference>
<dbReference type="PANTHER" id="PTHR12801:SF82">
    <property type="entry name" value="RNA EXONUCLEASE 5"/>
    <property type="match status" value="1"/>
</dbReference>
<dbReference type="GO" id="GO:0003676">
    <property type="term" value="F:nucleic acid binding"/>
    <property type="evidence" value="ECO:0007669"/>
    <property type="project" value="InterPro"/>
</dbReference>
<dbReference type="InterPro" id="IPR013520">
    <property type="entry name" value="Ribonucl_H"/>
</dbReference>
<evidence type="ECO:0000256" key="1">
    <source>
        <dbReference type="ARBA" id="ARBA00004123"/>
    </source>
</evidence>
<protein>
    <recommendedName>
        <fullName evidence="8">Exonuclease domain-containing protein</fullName>
    </recommendedName>
</protein>
<evidence type="ECO:0000256" key="7">
    <source>
        <dbReference type="SAM" id="MobiDB-lite"/>
    </source>
</evidence>
<dbReference type="FunFam" id="3.30.420.10:FF:000019">
    <property type="entry name" value="RNA exonuclease NEF-sp"/>
    <property type="match status" value="1"/>
</dbReference>